<evidence type="ECO:0000313" key="9">
    <source>
        <dbReference type="EMBL" id="MCL6284183.1"/>
    </source>
</evidence>
<comment type="function">
    <text evidence="2">E1 component of the 2-oxoglutarate dehydrogenase (OGDH) complex which catalyzes the decarboxylation of 2-oxoglutarate, the first step in the conversion of 2-oxoglutarate to succinyl-CoA and CO(2).</text>
</comment>
<evidence type="ECO:0000256" key="1">
    <source>
        <dbReference type="ARBA" id="ARBA00001964"/>
    </source>
</evidence>
<dbReference type="InterPro" id="IPR033248">
    <property type="entry name" value="Transketolase_C"/>
</dbReference>
<evidence type="ECO:0000256" key="6">
    <source>
        <dbReference type="ARBA" id="ARBA00023052"/>
    </source>
</evidence>
<dbReference type="PANTHER" id="PTHR43257:SF2">
    <property type="entry name" value="PYRUVATE DEHYDROGENASE E1 COMPONENT SUBUNIT BETA"/>
    <property type="match status" value="1"/>
</dbReference>
<sequence>MAAPTSKPGKTKQLTPSAAWYRIEGSERDWKGEAKEDLIRWYWQMLLIRRFEERLLELSKSGLIHGPAHASIGQEAGAVGAMSILMPEDKINGTHRAHHQVLMKLLAAVTPQGLDLLADDFTGDMDDVLYRFMAEIMGLEPGYCGGRGGSMHMRDEASGIGGTSAIVGGNPPHAVGYALADKMLKRDRISIAFFGDGAAQNGATYEAMNIAAVQSVPTIFFIENNLYGVSTHLSDITRETRLSSRGAMFGIPSIEVDAMDVVAVHKAMVEARRIIREDGGPVVIEALCYRHFHQYGDMPGSAFGYRSEEEEAEWRSRDPIATAEARLKKLGVLDAAQLQHLDELLSARVKAAAERLTEPDPGGNALRIPQHLWPDPGSKDEGIVGDLSELRGKRFLTRDDMLNGAVEQKRFVVAASETLASAMQRDPRIIVLGEDVHRLSGGVSGMTRDALTNWPERVLPMPIAENGFSGVAMGAALNGLRPVVEIMFGDFCFTAADQIANAIAKVRHMFGSGFPVPLVMRVRISPQTGYGSQHSSDPSAFFNLLPGWRIFSPSNGFDYIGMMNAALTCDDPVVIIEHTDFYQRKYDVPKGDRDYLIPFGQARIVRPGTACTVLAYGVAVEHAQKAAEETGIDAEIIDLRNIDVHGLDWDLIGASIEKTGRVVTAEQTARSLSLAPSWVAEIQDRFFDYLDHEIIRVTGGRAAPTVSAVLNRAALAQVSDVSDALVRIAGKTKIVA</sequence>
<dbReference type="Pfam" id="PF02779">
    <property type="entry name" value="Transket_pyr"/>
    <property type="match status" value="1"/>
</dbReference>
<evidence type="ECO:0000256" key="4">
    <source>
        <dbReference type="ARBA" id="ARBA00013321"/>
    </source>
</evidence>
<organism evidence="9 10">
    <name type="scientific">Ruegeria spongiae</name>
    <dbReference type="NCBI Taxonomy" id="2942209"/>
    <lineage>
        <taxon>Bacteria</taxon>
        <taxon>Pseudomonadati</taxon>
        <taxon>Pseudomonadota</taxon>
        <taxon>Alphaproteobacteria</taxon>
        <taxon>Rhodobacterales</taxon>
        <taxon>Roseobacteraceae</taxon>
        <taxon>Ruegeria</taxon>
    </lineage>
</organism>
<dbReference type="InterPro" id="IPR001017">
    <property type="entry name" value="DH_E1"/>
</dbReference>
<dbReference type="PANTHER" id="PTHR43257">
    <property type="entry name" value="PYRUVATE DEHYDROGENASE E1 COMPONENT BETA SUBUNIT"/>
    <property type="match status" value="1"/>
</dbReference>
<dbReference type="Proteomes" id="UP001203880">
    <property type="component" value="Unassembled WGS sequence"/>
</dbReference>
<evidence type="ECO:0000256" key="5">
    <source>
        <dbReference type="ARBA" id="ARBA00023002"/>
    </source>
</evidence>
<dbReference type="SUPFAM" id="SSF52518">
    <property type="entry name" value="Thiamin diphosphate-binding fold (THDP-binding)"/>
    <property type="match status" value="2"/>
</dbReference>
<dbReference type="Pfam" id="PF02780">
    <property type="entry name" value="Transketolase_C"/>
    <property type="match status" value="1"/>
</dbReference>
<dbReference type="EMBL" id="JAMFMB010000013">
    <property type="protein sequence ID" value="MCL6284183.1"/>
    <property type="molecule type" value="Genomic_DNA"/>
</dbReference>
<protein>
    <recommendedName>
        <fullName evidence="4">2-oxoglutarate dehydrogenase E1 component</fullName>
    </recommendedName>
    <alternativeName>
        <fullName evidence="7">Alpha-ketoglutarate dehydrogenase</fullName>
    </alternativeName>
</protein>
<evidence type="ECO:0000256" key="3">
    <source>
        <dbReference type="ARBA" id="ARBA00011301"/>
    </source>
</evidence>
<evidence type="ECO:0000256" key="7">
    <source>
        <dbReference type="ARBA" id="ARBA00030680"/>
    </source>
</evidence>
<dbReference type="InterPro" id="IPR009014">
    <property type="entry name" value="Transketo_C/PFOR_II"/>
</dbReference>
<reference evidence="9" key="1">
    <citation type="submission" date="2022-05" db="EMBL/GenBank/DDBJ databases">
        <authorList>
            <person name="Park J.-S."/>
        </authorList>
    </citation>
    <scope>NUCLEOTIDE SEQUENCE</scope>
    <source>
        <strain evidence="9">2012CJ41-6</strain>
    </source>
</reference>
<dbReference type="Gene3D" id="3.40.50.970">
    <property type="match status" value="2"/>
</dbReference>
<keyword evidence="5" id="KW-0560">Oxidoreductase</keyword>
<comment type="subunit">
    <text evidence="3">Homodimer. Part of the 2-oxoglutarate dehydrogenase (OGDH) complex composed of E1 (2-oxoglutarate dehydrogenase), E2 (dihydrolipoamide succinyltransferase) and E3 (dihydrolipoamide dehydrogenase); the complex contains multiple copies of the three enzymatic components (E1, E2 and E3).</text>
</comment>
<evidence type="ECO:0000313" key="10">
    <source>
        <dbReference type="Proteomes" id="UP001203880"/>
    </source>
</evidence>
<dbReference type="InterPro" id="IPR029061">
    <property type="entry name" value="THDP-binding"/>
</dbReference>
<dbReference type="Gene3D" id="3.40.50.920">
    <property type="match status" value="1"/>
</dbReference>
<evidence type="ECO:0000259" key="8">
    <source>
        <dbReference type="SMART" id="SM00861"/>
    </source>
</evidence>
<dbReference type="SMART" id="SM00861">
    <property type="entry name" value="Transket_pyr"/>
    <property type="match status" value="1"/>
</dbReference>
<proteinExistence type="predicted"/>
<gene>
    <name evidence="9" type="ORF">M3P21_11665</name>
</gene>
<keyword evidence="10" id="KW-1185">Reference proteome</keyword>
<dbReference type="CDD" id="cd07036">
    <property type="entry name" value="TPP_PYR_E1-PDHc-beta_like"/>
    <property type="match status" value="1"/>
</dbReference>
<accession>A0ABT0Q2T0</accession>
<keyword evidence="6" id="KW-0786">Thiamine pyrophosphate</keyword>
<dbReference type="RefSeq" id="WP_249710169.1">
    <property type="nucleotide sequence ID" value="NZ_JAMFMB010000013.1"/>
</dbReference>
<feature type="domain" description="Transketolase-like pyrimidine-binding" evidence="8">
    <location>
        <begin position="409"/>
        <end position="584"/>
    </location>
</feature>
<evidence type="ECO:0000256" key="2">
    <source>
        <dbReference type="ARBA" id="ARBA00003906"/>
    </source>
</evidence>
<name>A0ABT0Q2T0_9RHOB</name>
<dbReference type="InterPro" id="IPR005475">
    <property type="entry name" value="Transketolase-like_Pyr-bd"/>
</dbReference>
<comment type="caution">
    <text evidence="9">The sequence shown here is derived from an EMBL/GenBank/DDBJ whole genome shotgun (WGS) entry which is preliminary data.</text>
</comment>
<dbReference type="Pfam" id="PF00676">
    <property type="entry name" value="E1_dh"/>
    <property type="match status" value="1"/>
</dbReference>
<dbReference type="CDD" id="cd02000">
    <property type="entry name" value="TPP_E1_PDC_ADC_BCADC"/>
    <property type="match status" value="1"/>
</dbReference>
<dbReference type="SUPFAM" id="SSF52922">
    <property type="entry name" value="TK C-terminal domain-like"/>
    <property type="match status" value="1"/>
</dbReference>
<comment type="cofactor">
    <cofactor evidence="1">
        <name>thiamine diphosphate</name>
        <dbReference type="ChEBI" id="CHEBI:58937"/>
    </cofactor>
</comment>